<evidence type="ECO:0000256" key="1">
    <source>
        <dbReference type="ARBA" id="ARBA00004202"/>
    </source>
</evidence>
<dbReference type="Proteomes" id="UP000295151">
    <property type="component" value="Unassembled WGS sequence"/>
</dbReference>
<comment type="subcellular location">
    <subcellularLocation>
        <location evidence="1">Cell membrane</location>
        <topology evidence="1">Peripheral membrane protein</topology>
    </subcellularLocation>
</comment>
<dbReference type="Pfam" id="PF00535">
    <property type="entry name" value="Glycos_transf_2"/>
    <property type="match status" value="1"/>
</dbReference>
<dbReference type="FunFam" id="3.90.550.10:FF:000196">
    <property type="entry name" value="Glycosyl transferase"/>
    <property type="match status" value="1"/>
</dbReference>
<gene>
    <name evidence="8" type="ORF">EV138_2872</name>
</gene>
<dbReference type="InterPro" id="IPR029044">
    <property type="entry name" value="Nucleotide-diphossugar_trans"/>
</dbReference>
<dbReference type="Gene3D" id="3.40.50.11820">
    <property type="match status" value="1"/>
</dbReference>
<sequence length="744" mass="83937">MAASTDSAGVPRFSIVVPCHNARAWLRPCLDSVLGQSFTDLEVIGVDGASTDGSGRILDEYAAADPRVRAVHLSDDVGLGLTRNAGLKECRGEYVLFLDADDVYLPGSLAAIAARIDDTSRPDLVMFDYERIFWDGKVVRNQRHDAFAREGQGVFTAAERPVFLTFLEVIWNKAYRRDFLSLHGFVFTTGYYEDVPWTYSTMLTAGRIATLDRVVVHYRQHRTGGNIHATRTQRQFDIFDQYDRVHALISADPELAGWGRFAFDRSLDHILAVLAKPERIDPDDRAEFFHAGAAFAKRWKPDGYAADRTGRGFRRWLLIHDDYATYSTLKLSSKVLRGSASLPSPRKAVDRLLHRELDPNLVLYAAYWFKQYACNPRAIFEKAAELAPQFRGVWVADADHVDAIPEGVEYVVAGSPAYEKLVNRATYFVSNMNLPRELDKREGQVHLQTQHGTPLKTMGTDLRHFPIAAKDLDLEELMRQVDRWDYNLSSNRYSSEIWERTYPSHFEELEYGFPRNDRLLTATLDEVRAIRASFGFDDSHLVVLYAPTWRDGQDAVRTPTGLVDLGGTGIHLDLDRLAAAVGEHGRVLVRTHYSLSQHPSAHSSRVVDASDYPRVEDLMLAADVLISDYSSITFDYANLDRPIMLLVDDKGTYENARGTYFDITEFPPGLVARSAEELFAALQTGRFAAAEAAKHRQLFREKFCEFDDGQAAERVVRRVFLGETEVPPVIPLADRRPAPSPHRL</sequence>
<dbReference type="Gene3D" id="3.40.50.12580">
    <property type="match status" value="1"/>
</dbReference>
<dbReference type="GO" id="GO:0047355">
    <property type="term" value="F:CDP-glycerol glycerophosphotransferase activity"/>
    <property type="evidence" value="ECO:0007669"/>
    <property type="project" value="InterPro"/>
</dbReference>
<keyword evidence="9" id="KW-1185">Reference proteome</keyword>
<dbReference type="OrthoDB" id="8549922at2"/>
<dbReference type="Pfam" id="PF04464">
    <property type="entry name" value="Glyphos_transf"/>
    <property type="match status" value="1"/>
</dbReference>
<dbReference type="InterPro" id="IPR051612">
    <property type="entry name" value="Teichoic_Acid_Biosynth"/>
</dbReference>
<evidence type="ECO:0000256" key="3">
    <source>
        <dbReference type="ARBA" id="ARBA00022475"/>
    </source>
</evidence>
<dbReference type="SUPFAM" id="SSF53756">
    <property type="entry name" value="UDP-Glycosyltransferase/glycogen phosphorylase"/>
    <property type="match status" value="1"/>
</dbReference>
<dbReference type="InterPro" id="IPR043148">
    <property type="entry name" value="TagF_C"/>
</dbReference>
<dbReference type="CDD" id="cd00761">
    <property type="entry name" value="Glyco_tranf_GTA_type"/>
    <property type="match status" value="1"/>
</dbReference>
<dbReference type="InterPro" id="IPR001173">
    <property type="entry name" value="Glyco_trans_2-like"/>
</dbReference>
<keyword evidence="6" id="KW-0472">Membrane</keyword>
<keyword evidence="5" id="KW-0777">Teichoic acid biosynthesis</keyword>
<dbReference type="SUPFAM" id="SSF53448">
    <property type="entry name" value="Nucleotide-diphospho-sugar transferases"/>
    <property type="match status" value="1"/>
</dbReference>
<evidence type="ECO:0000259" key="7">
    <source>
        <dbReference type="Pfam" id="PF00535"/>
    </source>
</evidence>
<dbReference type="Gene3D" id="3.90.550.10">
    <property type="entry name" value="Spore Coat Polysaccharide Biosynthesis Protein SpsA, Chain A"/>
    <property type="match status" value="1"/>
</dbReference>
<protein>
    <submittedName>
        <fullName evidence="8">CDP-glycerol:poly(Glycerophosphate) glycerophosphotransferase</fullName>
    </submittedName>
</protein>
<evidence type="ECO:0000313" key="8">
    <source>
        <dbReference type="EMBL" id="TDU89308.1"/>
    </source>
</evidence>
<proteinExistence type="inferred from homology"/>
<dbReference type="GO" id="GO:0019350">
    <property type="term" value="P:teichoic acid biosynthetic process"/>
    <property type="evidence" value="ECO:0007669"/>
    <property type="project" value="UniProtKB-KW"/>
</dbReference>
<dbReference type="GO" id="GO:0005886">
    <property type="term" value="C:plasma membrane"/>
    <property type="evidence" value="ECO:0007669"/>
    <property type="project" value="UniProtKB-SubCell"/>
</dbReference>
<comment type="similarity">
    <text evidence="2">Belongs to the CDP-glycerol glycerophosphotransferase family.</text>
</comment>
<comment type="caution">
    <text evidence="8">The sequence shown here is derived from an EMBL/GenBank/DDBJ whole genome shotgun (WGS) entry which is preliminary data.</text>
</comment>
<reference evidence="8 9" key="1">
    <citation type="submission" date="2019-03" db="EMBL/GenBank/DDBJ databases">
        <title>Genomic Encyclopedia of Type Strains, Phase III (KMG-III): the genomes of soil and plant-associated and newly described type strains.</title>
        <authorList>
            <person name="Whitman W."/>
        </authorList>
    </citation>
    <scope>NUCLEOTIDE SEQUENCE [LARGE SCALE GENOMIC DNA]</scope>
    <source>
        <strain evidence="8 9">VKM Ac-2575</strain>
    </source>
</reference>
<keyword evidence="4 8" id="KW-0808">Transferase</keyword>
<evidence type="ECO:0000256" key="2">
    <source>
        <dbReference type="ARBA" id="ARBA00010488"/>
    </source>
</evidence>
<dbReference type="PANTHER" id="PTHR37316:SF3">
    <property type="entry name" value="TEICHOIC ACID GLYCEROL-PHOSPHATE TRANSFERASE"/>
    <property type="match status" value="1"/>
</dbReference>
<evidence type="ECO:0000313" key="9">
    <source>
        <dbReference type="Proteomes" id="UP000295151"/>
    </source>
</evidence>
<dbReference type="PANTHER" id="PTHR37316">
    <property type="entry name" value="TEICHOIC ACID GLYCEROL-PHOSPHATE PRIMASE"/>
    <property type="match status" value="1"/>
</dbReference>
<dbReference type="InterPro" id="IPR007554">
    <property type="entry name" value="Glycerophosphate_synth"/>
</dbReference>
<feature type="domain" description="Glycosyltransferase 2-like" evidence="7">
    <location>
        <begin position="14"/>
        <end position="148"/>
    </location>
</feature>
<name>A0A4R7TD65_9ACTN</name>
<organism evidence="8 9">
    <name type="scientific">Kribbella voronezhensis</name>
    <dbReference type="NCBI Taxonomy" id="2512212"/>
    <lineage>
        <taxon>Bacteria</taxon>
        <taxon>Bacillati</taxon>
        <taxon>Actinomycetota</taxon>
        <taxon>Actinomycetes</taxon>
        <taxon>Propionibacteriales</taxon>
        <taxon>Kribbellaceae</taxon>
        <taxon>Kribbella</taxon>
    </lineage>
</organism>
<accession>A0A4R7TD65</accession>
<keyword evidence="3" id="KW-1003">Cell membrane</keyword>
<dbReference type="AlphaFoldDB" id="A0A4R7TD65"/>
<dbReference type="RefSeq" id="WP_133979400.1">
    <property type="nucleotide sequence ID" value="NZ_SOCE01000001.1"/>
</dbReference>
<evidence type="ECO:0000256" key="5">
    <source>
        <dbReference type="ARBA" id="ARBA00022944"/>
    </source>
</evidence>
<evidence type="ECO:0000256" key="6">
    <source>
        <dbReference type="ARBA" id="ARBA00023136"/>
    </source>
</evidence>
<dbReference type="InterPro" id="IPR043149">
    <property type="entry name" value="TagF_N"/>
</dbReference>
<dbReference type="EMBL" id="SOCE01000001">
    <property type="protein sequence ID" value="TDU89308.1"/>
    <property type="molecule type" value="Genomic_DNA"/>
</dbReference>
<evidence type="ECO:0000256" key="4">
    <source>
        <dbReference type="ARBA" id="ARBA00022679"/>
    </source>
</evidence>